<name>A0A1M2VX86_TRAPU</name>
<dbReference type="Pfam" id="PF12311">
    <property type="entry name" value="DUF3632"/>
    <property type="match status" value="1"/>
</dbReference>
<evidence type="ECO:0000313" key="3">
    <source>
        <dbReference type="Proteomes" id="UP000184267"/>
    </source>
</evidence>
<dbReference type="PANTHER" id="PTHR38797:SF4">
    <property type="entry name" value="NUCLEAR PORE COMPLEX PROTEIN NUP85"/>
    <property type="match status" value="1"/>
</dbReference>
<proteinExistence type="predicted"/>
<organism evidence="2 3">
    <name type="scientific">Trametes pubescens</name>
    <name type="common">White-rot fungus</name>
    <dbReference type="NCBI Taxonomy" id="154538"/>
    <lineage>
        <taxon>Eukaryota</taxon>
        <taxon>Fungi</taxon>
        <taxon>Dikarya</taxon>
        <taxon>Basidiomycota</taxon>
        <taxon>Agaricomycotina</taxon>
        <taxon>Agaricomycetes</taxon>
        <taxon>Polyporales</taxon>
        <taxon>Polyporaceae</taxon>
        <taxon>Trametes</taxon>
    </lineage>
</organism>
<accession>A0A1M2VX86</accession>
<dbReference type="InterPro" id="IPR022085">
    <property type="entry name" value="OpdG"/>
</dbReference>
<reference evidence="2 3" key="1">
    <citation type="submission" date="2016-10" db="EMBL/GenBank/DDBJ databases">
        <title>Genome sequence of the basidiomycete white-rot fungus Trametes pubescens.</title>
        <authorList>
            <person name="Makela M.R."/>
            <person name="Granchi Z."/>
            <person name="Peng M."/>
            <person name="De Vries R.P."/>
            <person name="Grigoriev I."/>
            <person name="Riley R."/>
            <person name="Hilden K."/>
        </authorList>
    </citation>
    <scope>NUCLEOTIDE SEQUENCE [LARGE SCALE GENOMIC DNA]</scope>
    <source>
        <strain evidence="2 3">FBCC735</strain>
    </source>
</reference>
<sequence length="409" mass="45140">MSNPTWCYVLEARAALQDSTLSPEQAADRIVSLCRAAVRETPESARQADSTDTPGVETFLDRVWGSLVALAEEDSSCHDRLAYILSEVSSRGQEDWNYWSTPFDWADLPLFGPETREYMNGPFTFDEDGRHISTDNPECMAALSGDPPVDSVASRVGARARLNWLNMNAFLARLWALDVWENAFWGIATMRMSLEPHSMPVYVHTPGISRPSVDLQIEEAAVWICVAGKRMFECREILGPKGNPDWPSNRGSPGSSGGTWDGVDGYHPDRWQHWKDIFRKISQGQWRSNVIDAAKAAIEAMEQIEREAVATQSGAPTRSEKWPAMRAPAPQLRHARAAVLDNDAPEAVVETKVEDEPDAFAFAWYAPKLFGPDSMAFAAGTVGRARGNGHESRVETGLAACAARSERGA</sequence>
<dbReference type="AlphaFoldDB" id="A0A1M2VX86"/>
<keyword evidence="3" id="KW-1185">Reference proteome</keyword>
<comment type="caution">
    <text evidence="2">The sequence shown here is derived from an EMBL/GenBank/DDBJ whole genome shotgun (WGS) entry which is preliminary data.</text>
</comment>
<dbReference type="EMBL" id="MNAD01000506">
    <property type="protein sequence ID" value="OJT12221.1"/>
    <property type="molecule type" value="Genomic_DNA"/>
</dbReference>
<dbReference type="Proteomes" id="UP000184267">
    <property type="component" value="Unassembled WGS sequence"/>
</dbReference>
<protein>
    <submittedName>
        <fullName evidence="2">Uncharacterized protein</fullName>
    </submittedName>
</protein>
<dbReference type="OrthoDB" id="3350591at2759"/>
<dbReference type="PANTHER" id="PTHR38797">
    <property type="entry name" value="NUCLEAR PORE COMPLEX PROTEIN NUP85-RELATED"/>
    <property type="match status" value="1"/>
</dbReference>
<evidence type="ECO:0000313" key="2">
    <source>
        <dbReference type="EMBL" id="OJT12221.1"/>
    </source>
</evidence>
<evidence type="ECO:0000256" key="1">
    <source>
        <dbReference type="SAM" id="MobiDB-lite"/>
    </source>
</evidence>
<dbReference type="STRING" id="154538.A0A1M2VX86"/>
<dbReference type="InterPro" id="IPR053204">
    <property type="entry name" value="Oxopyrrolidines_Biosynth-assoc"/>
</dbReference>
<feature type="region of interest" description="Disordered" evidence="1">
    <location>
        <begin position="242"/>
        <end position="263"/>
    </location>
</feature>
<gene>
    <name evidence="2" type="ORF">TRAPUB_11209</name>
</gene>